<feature type="chain" id="PRO_5020502187" evidence="8">
    <location>
        <begin position="21"/>
        <end position="435"/>
    </location>
</feature>
<evidence type="ECO:0000256" key="2">
    <source>
        <dbReference type="ARBA" id="ARBA00008163"/>
    </source>
</evidence>
<dbReference type="Proteomes" id="UP000293562">
    <property type="component" value="Unassembled WGS sequence"/>
</dbReference>
<evidence type="ECO:0000256" key="1">
    <source>
        <dbReference type="ARBA" id="ARBA00004571"/>
    </source>
</evidence>
<dbReference type="InterPro" id="IPR005017">
    <property type="entry name" value="OMPP1/FadL/TodX"/>
</dbReference>
<evidence type="ECO:0000256" key="7">
    <source>
        <dbReference type="ARBA" id="ARBA00023237"/>
    </source>
</evidence>
<dbReference type="PANTHER" id="PTHR35093">
    <property type="entry name" value="OUTER MEMBRANE PROTEIN NMB0088-RELATED"/>
    <property type="match status" value="1"/>
</dbReference>
<evidence type="ECO:0000256" key="6">
    <source>
        <dbReference type="ARBA" id="ARBA00023136"/>
    </source>
</evidence>
<accession>A0A4Q7VBW3</accession>
<dbReference type="Gene3D" id="2.40.160.60">
    <property type="entry name" value="Outer membrane protein transport protein (OMPP1/FadL/TodX)"/>
    <property type="match status" value="1"/>
</dbReference>
<evidence type="ECO:0000313" key="9">
    <source>
        <dbReference type="EMBL" id="RZT92302.1"/>
    </source>
</evidence>
<keyword evidence="10" id="KW-1185">Reference proteome</keyword>
<comment type="subcellular location">
    <subcellularLocation>
        <location evidence="1">Cell outer membrane</location>
        <topology evidence="1">Multi-pass membrane protein</topology>
    </subcellularLocation>
</comment>
<dbReference type="SUPFAM" id="SSF56935">
    <property type="entry name" value="Porins"/>
    <property type="match status" value="1"/>
</dbReference>
<organism evidence="9 10">
    <name type="scientific">Ancylomarina subtilis</name>
    <dbReference type="NCBI Taxonomy" id="1639035"/>
    <lineage>
        <taxon>Bacteria</taxon>
        <taxon>Pseudomonadati</taxon>
        <taxon>Bacteroidota</taxon>
        <taxon>Bacteroidia</taxon>
        <taxon>Marinilabiliales</taxon>
        <taxon>Marinifilaceae</taxon>
        <taxon>Ancylomarina</taxon>
    </lineage>
</organism>
<keyword evidence="7" id="KW-0998">Cell outer membrane</keyword>
<dbReference type="PANTHER" id="PTHR35093:SF8">
    <property type="entry name" value="OUTER MEMBRANE PROTEIN NMB0088-RELATED"/>
    <property type="match status" value="1"/>
</dbReference>
<comment type="similarity">
    <text evidence="2">Belongs to the OmpP1/FadL family.</text>
</comment>
<feature type="signal peptide" evidence="8">
    <location>
        <begin position="1"/>
        <end position="20"/>
    </location>
</feature>
<dbReference type="AlphaFoldDB" id="A0A4Q7VBW3"/>
<reference evidence="9 10" key="1">
    <citation type="submission" date="2019-02" db="EMBL/GenBank/DDBJ databases">
        <title>Genomic Encyclopedia of Type Strains, Phase IV (KMG-IV): sequencing the most valuable type-strain genomes for metagenomic binning, comparative biology and taxonomic classification.</title>
        <authorList>
            <person name="Goeker M."/>
        </authorList>
    </citation>
    <scope>NUCLEOTIDE SEQUENCE [LARGE SCALE GENOMIC DNA]</scope>
    <source>
        <strain evidence="9 10">DSM 28825</strain>
    </source>
</reference>
<gene>
    <name evidence="9" type="ORF">EV201_2773</name>
</gene>
<dbReference type="Pfam" id="PF03349">
    <property type="entry name" value="Toluene_X"/>
    <property type="match status" value="1"/>
</dbReference>
<keyword evidence="4" id="KW-0812">Transmembrane</keyword>
<dbReference type="GO" id="GO:0015483">
    <property type="term" value="F:long-chain fatty acid transporting porin activity"/>
    <property type="evidence" value="ECO:0007669"/>
    <property type="project" value="TreeGrafter"/>
</dbReference>
<dbReference type="GO" id="GO:0009279">
    <property type="term" value="C:cell outer membrane"/>
    <property type="evidence" value="ECO:0007669"/>
    <property type="project" value="UniProtKB-SubCell"/>
</dbReference>
<protein>
    <submittedName>
        <fullName evidence="9">Long-chain fatty acid transport protein</fullName>
    </submittedName>
</protein>
<evidence type="ECO:0000256" key="3">
    <source>
        <dbReference type="ARBA" id="ARBA00022452"/>
    </source>
</evidence>
<keyword evidence="6" id="KW-0472">Membrane</keyword>
<sequence>MLRKIYLAIALIAFTYSVKAEGYAVNVQGAKQIGMGHVGVALNWDASSMQFNPGALATIDAKYSLAMGGCLIWTNTEYTNLTSSSLNTETDNPVATPFYLYGSAKLTDKLAVGLAVYTPFGSSNVWGDNWAGKYSVQEISMKAIYIQPTVSYQLNDWISVGAGLNIVYGEFELKKALDLRGLAQNPSAPDGKATLSGNNVQYGYNIGIFLQPNEKLNIGISYRSQVDVDLDYKDGDVEFNVPTAFSTLFPNGGVSATLPLPASLNIGLAYQINEKWLVSADVNFVKWDVYESLSFDFENESSITVPTSPTTTMDVPVVADTKSTRNWDNSMTYRIGAQYSANEKLDLRAGFYYDETPTNDKYYAPETPGADKIGITGGFSYLLNEKFSLDASFIYSKGEKRTAMDTNPNAAYPNGFGGEYQNTAFIPSIGITYNF</sequence>
<dbReference type="EMBL" id="SHKN01000003">
    <property type="protein sequence ID" value="RZT92302.1"/>
    <property type="molecule type" value="Genomic_DNA"/>
</dbReference>
<keyword evidence="3" id="KW-1134">Transmembrane beta strand</keyword>
<dbReference type="RefSeq" id="WP_130308153.1">
    <property type="nucleotide sequence ID" value="NZ_SHKN01000003.1"/>
</dbReference>
<keyword evidence="5 8" id="KW-0732">Signal</keyword>
<evidence type="ECO:0000313" key="10">
    <source>
        <dbReference type="Proteomes" id="UP000293562"/>
    </source>
</evidence>
<comment type="caution">
    <text evidence="9">The sequence shown here is derived from an EMBL/GenBank/DDBJ whole genome shotgun (WGS) entry which is preliminary data.</text>
</comment>
<evidence type="ECO:0000256" key="8">
    <source>
        <dbReference type="SAM" id="SignalP"/>
    </source>
</evidence>
<evidence type="ECO:0000256" key="5">
    <source>
        <dbReference type="ARBA" id="ARBA00022729"/>
    </source>
</evidence>
<name>A0A4Q7VBW3_9BACT</name>
<evidence type="ECO:0000256" key="4">
    <source>
        <dbReference type="ARBA" id="ARBA00022692"/>
    </source>
</evidence>
<proteinExistence type="inferred from homology"/>
<dbReference type="OrthoDB" id="9922at2"/>